<accession>A0A7S0WFC0</accession>
<name>A0A7S0WFC0_9CHLO</name>
<dbReference type="AlphaFoldDB" id="A0A7S0WFC0"/>
<evidence type="ECO:0008006" key="3">
    <source>
        <dbReference type="Google" id="ProtNLM"/>
    </source>
</evidence>
<dbReference type="EMBL" id="HBFB01002633">
    <property type="protein sequence ID" value="CAD8665379.1"/>
    <property type="molecule type" value="Transcribed_RNA"/>
</dbReference>
<dbReference type="PANTHER" id="PTHR21228:SF40">
    <property type="entry name" value="LD45607P"/>
    <property type="match status" value="1"/>
</dbReference>
<dbReference type="GO" id="GO:0035770">
    <property type="term" value="C:ribonucleoprotein granule"/>
    <property type="evidence" value="ECO:0007669"/>
    <property type="project" value="TreeGrafter"/>
</dbReference>
<dbReference type="GO" id="GO:1901259">
    <property type="term" value="P:chloroplast rRNA processing"/>
    <property type="evidence" value="ECO:0007669"/>
    <property type="project" value="TreeGrafter"/>
</dbReference>
<proteinExistence type="predicted"/>
<feature type="compositionally biased region" description="Polar residues" evidence="1">
    <location>
        <begin position="21"/>
        <end position="31"/>
    </location>
</feature>
<dbReference type="InterPro" id="IPR050870">
    <property type="entry name" value="FAST_kinase"/>
</dbReference>
<protein>
    <recommendedName>
        <fullName evidence="3">Tbc2 translation factor, chloroplastic</fullName>
    </recommendedName>
</protein>
<dbReference type="GO" id="GO:0005759">
    <property type="term" value="C:mitochondrial matrix"/>
    <property type="evidence" value="ECO:0007669"/>
    <property type="project" value="TreeGrafter"/>
</dbReference>
<evidence type="ECO:0000256" key="1">
    <source>
        <dbReference type="SAM" id="MobiDB-lite"/>
    </source>
</evidence>
<dbReference type="GO" id="GO:0044528">
    <property type="term" value="P:regulation of mitochondrial mRNA stability"/>
    <property type="evidence" value="ECO:0007669"/>
    <property type="project" value="TreeGrafter"/>
</dbReference>
<gene>
    <name evidence="2" type="ORF">CLEI1391_LOCUS1363</name>
</gene>
<feature type="compositionally biased region" description="Gly residues" evidence="1">
    <location>
        <begin position="401"/>
        <end position="416"/>
    </location>
</feature>
<dbReference type="GO" id="GO:0009507">
    <property type="term" value="C:chloroplast"/>
    <property type="evidence" value="ECO:0007669"/>
    <property type="project" value="GOC"/>
</dbReference>
<dbReference type="PANTHER" id="PTHR21228">
    <property type="entry name" value="FAST LEU-RICH DOMAIN-CONTAINING"/>
    <property type="match status" value="1"/>
</dbReference>
<organism evidence="2">
    <name type="scientific">Chlamydomonas leiostraca</name>
    <dbReference type="NCBI Taxonomy" id="1034604"/>
    <lineage>
        <taxon>Eukaryota</taxon>
        <taxon>Viridiplantae</taxon>
        <taxon>Chlorophyta</taxon>
        <taxon>core chlorophytes</taxon>
        <taxon>Chlorophyceae</taxon>
        <taxon>CS clade</taxon>
        <taxon>Chlamydomonadales</taxon>
        <taxon>Chlamydomonadaceae</taxon>
        <taxon>Chlamydomonas</taxon>
    </lineage>
</organism>
<dbReference type="GO" id="GO:0003723">
    <property type="term" value="F:RNA binding"/>
    <property type="evidence" value="ECO:0007669"/>
    <property type="project" value="TreeGrafter"/>
</dbReference>
<feature type="region of interest" description="Disordered" evidence="1">
    <location>
        <begin position="399"/>
        <end position="427"/>
    </location>
</feature>
<dbReference type="GO" id="GO:0000963">
    <property type="term" value="P:mitochondrial RNA processing"/>
    <property type="evidence" value="ECO:0007669"/>
    <property type="project" value="TreeGrafter"/>
</dbReference>
<evidence type="ECO:0000313" key="2">
    <source>
        <dbReference type="EMBL" id="CAD8665379.1"/>
    </source>
</evidence>
<feature type="region of interest" description="Disordered" evidence="1">
    <location>
        <begin position="1"/>
        <end position="31"/>
    </location>
</feature>
<reference evidence="2" key="1">
    <citation type="submission" date="2021-01" db="EMBL/GenBank/DDBJ databases">
        <authorList>
            <person name="Corre E."/>
            <person name="Pelletier E."/>
            <person name="Niang G."/>
            <person name="Scheremetjew M."/>
            <person name="Finn R."/>
            <person name="Kale V."/>
            <person name="Holt S."/>
            <person name="Cochrane G."/>
            <person name="Meng A."/>
            <person name="Brown T."/>
            <person name="Cohen L."/>
        </authorList>
    </citation>
    <scope>NUCLEOTIDE SEQUENCE</scope>
    <source>
        <strain evidence="2">SAG 11-49</strain>
    </source>
</reference>
<sequence>MMRALGLQAQSRCLDRKQNSSRHSTAQSICNTSGRAPTTTYLSWQQAEDAPSCSGQGVSLAMPRGRKAVCCYATHRAGETSSHVPGTLDLPPHLADFADPRVGPDLTDILPALSPKQLADAIWGFAKQGLQPAQDLMDAIAAEVQSKLEHFRSQDLSNTIWALAVLKYQPSEEWWGAFERQVYNNITDFTDRDMANLMWSLAMLDHKPVWVLGPLLASASDTFPTFSPNALHLVGWACGKLGYCPGPEWLEAYLKASQASFFQLSPTEMSNIVWALAKLGHKLPAKWLDSFLMVAQWRFPSFSAKTLSVVAWAVAALGHTPSQEWLVSFEHQVREKFNDFSGQELACIAWALRRFGYTHEHNAVFYMLQRQDQFLEADYEILANSRLLSTVLAWQSERGYGSSGGGGSDSAAGGAGNRPLGGSPSDN</sequence>